<name>A0ABQ0VJN2_9BACI</name>
<proteinExistence type="inferred from homology"/>
<dbReference type="Proteomes" id="UP000321547">
    <property type="component" value="Unassembled WGS sequence"/>
</dbReference>
<feature type="domain" description="Barstar (barnase inhibitor)" evidence="2">
    <location>
        <begin position="2"/>
        <end position="76"/>
    </location>
</feature>
<gene>
    <name evidence="3" type="ORF">HHA03_08700</name>
</gene>
<keyword evidence="4" id="KW-1185">Reference proteome</keyword>
<dbReference type="InterPro" id="IPR035905">
    <property type="entry name" value="Barstar-like_sf"/>
</dbReference>
<reference evidence="3 4" key="1">
    <citation type="submission" date="2019-07" db="EMBL/GenBank/DDBJ databases">
        <title>Whole genome shotgun sequence of Halolactibacillus halophilus NBRC 100868.</title>
        <authorList>
            <person name="Hosoyama A."/>
            <person name="Uohara A."/>
            <person name="Ohji S."/>
            <person name="Ichikawa N."/>
        </authorList>
    </citation>
    <scope>NUCLEOTIDE SEQUENCE [LARGE SCALE GENOMIC DNA]</scope>
    <source>
        <strain evidence="3 4">NBRC 100868</strain>
    </source>
</reference>
<evidence type="ECO:0000313" key="4">
    <source>
        <dbReference type="Proteomes" id="UP000321547"/>
    </source>
</evidence>
<accession>A0ABQ0VJN2</accession>
<evidence type="ECO:0000256" key="1">
    <source>
        <dbReference type="ARBA" id="ARBA00006845"/>
    </source>
</evidence>
<organism evidence="3 4">
    <name type="scientific">Halolactibacillus halophilus</name>
    <dbReference type="NCBI Taxonomy" id="306540"/>
    <lineage>
        <taxon>Bacteria</taxon>
        <taxon>Bacillati</taxon>
        <taxon>Bacillota</taxon>
        <taxon>Bacilli</taxon>
        <taxon>Bacillales</taxon>
        <taxon>Bacillaceae</taxon>
        <taxon>Halolactibacillus</taxon>
    </lineage>
</organism>
<dbReference type="EMBL" id="BJWI01000008">
    <property type="protein sequence ID" value="GEM01338.1"/>
    <property type="molecule type" value="Genomic_DNA"/>
</dbReference>
<dbReference type="SUPFAM" id="SSF52038">
    <property type="entry name" value="Barstar-related"/>
    <property type="match status" value="1"/>
</dbReference>
<comment type="caution">
    <text evidence="3">The sequence shown here is derived from an EMBL/GenBank/DDBJ whole genome shotgun (WGS) entry which is preliminary data.</text>
</comment>
<comment type="similarity">
    <text evidence="1">Belongs to the barstar family.</text>
</comment>
<protein>
    <recommendedName>
        <fullName evidence="2">Barstar (barnase inhibitor) domain-containing protein</fullName>
    </recommendedName>
</protein>
<dbReference type="Gene3D" id="3.30.370.10">
    <property type="entry name" value="Barstar-like"/>
    <property type="match status" value="1"/>
</dbReference>
<sequence length="89" mass="10327">MTMLILDGKQLLSIEDVHCVVKETFDVPYYGKNLDALWDVLTTQKELRVIIKHDALLQKHLEQDYTSLICLFEDLKSQPLLYCSVDIKS</sequence>
<dbReference type="InterPro" id="IPR000468">
    <property type="entry name" value="Barstar"/>
</dbReference>
<evidence type="ECO:0000313" key="3">
    <source>
        <dbReference type="EMBL" id="GEM01338.1"/>
    </source>
</evidence>
<dbReference type="RefSeq" id="WP_089831053.1">
    <property type="nucleotide sequence ID" value="NZ_BJWI01000008.1"/>
</dbReference>
<evidence type="ECO:0000259" key="2">
    <source>
        <dbReference type="Pfam" id="PF01337"/>
    </source>
</evidence>
<dbReference type="Pfam" id="PF01337">
    <property type="entry name" value="Barstar"/>
    <property type="match status" value="1"/>
</dbReference>